<dbReference type="GO" id="GO:0016020">
    <property type="term" value="C:membrane"/>
    <property type="evidence" value="ECO:0007669"/>
    <property type="project" value="UniProtKB-SubCell"/>
</dbReference>
<dbReference type="PANTHER" id="PTHR11471">
    <property type="entry name" value="TUMOR NECROSIS FACTOR FAMILY MEMBER"/>
    <property type="match status" value="1"/>
</dbReference>
<dbReference type="PROSITE" id="PS50049">
    <property type="entry name" value="THD_2"/>
    <property type="match status" value="1"/>
</dbReference>
<dbReference type="SMART" id="SM00207">
    <property type="entry name" value="TNF"/>
    <property type="match status" value="1"/>
</dbReference>
<dbReference type="GO" id="GO:0005615">
    <property type="term" value="C:extracellular space"/>
    <property type="evidence" value="ECO:0007669"/>
    <property type="project" value="UniProtKB-KW"/>
</dbReference>
<keyword evidence="9" id="KW-1185">Reference proteome</keyword>
<evidence type="ECO:0000259" key="7">
    <source>
        <dbReference type="PROSITE" id="PS50049"/>
    </source>
</evidence>
<comment type="similarity">
    <text evidence="2">Belongs to the tumor necrosis factor family.</text>
</comment>
<keyword evidence="6" id="KW-1133">Transmembrane helix</keyword>
<evidence type="ECO:0000256" key="3">
    <source>
        <dbReference type="ARBA" id="ARBA00022514"/>
    </source>
</evidence>
<evidence type="ECO:0000313" key="8">
    <source>
        <dbReference type="EMBL" id="TSS60355.1"/>
    </source>
</evidence>
<organism evidence="8 9">
    <name type="scientific">Bagarius yarrelli</name>
    <name type="common">Goonch</name>
    <name type="synonym">Bagrus yarrelli</name>
    <dbReference type="NCBI Taxonomy" id="175774"/>
    <lineage>
        <taxon>Eukaryota</taxon>
        <taxon>Metazoa</taxon>
        <taxon>Chordata</taxon>
        <taxon>Craniata</taxon>
        <taxon>Vertebrata</taxon>
        <taxon>Euteleostomi</taxon>
        <taxon>Actinopterygii</taxon>
        <taxon>Neopterygii</taxon>
        <taxon>Teleostei</taxon>
        <taxon>Ostariophysi</taxon>
        <taxon>Siluriformes</taxon>
        <taxon>Sisoridae</taxon>
        <taxon>Sisorinae</taxon>
        <taxon>Bagarius</taxon>
    </lineage>
</organism>
<gene>
    <name evidence="8" type="ORF">Baya_12057</name>
</gene>
<feature type="transmembrane region" description="Helical" evidence="6">
    <location>
        <begin position="38"/>
        <end position="58"/>
    </location>
</feature>
<dbReference type="GO" id="GO:0005125">
    <property type="term" value="F:cytokine activity"/>
    <property type="evidence" value="ECO:0007669"/>
    <property type="project" value="UniProtKB-KW"/>
</dbReference>
<reference evidence="8 9" key="1">
    <citation type="journal article" date="2019" name="Genome Biol. Evol.">
        <title>Whole-Genome Sequencing of the Giant Devil Catfish, Bagarius yarrelli.</title>
        <authorList>
            <person name="Jiang W."/>
            <person name="Lv Y."/>
            <person name="Cheng L."/>
            <person name="Yang K."/>
            <person name="Chao B."/>
            <person name="Wang X."/>
            <person name="Li Y."/>
            <person name="Pan X."/>
            <person name="You X."/>
            <person name="Zhang Y."/>
            <person name="Yang J."/>
            <person name="Li J."/>
            <person name="Zhang X."/>
            <person name="Liu S."/>
            <person name="Sun C."/>
            <person name="Yang J."/>
            <person name="Shi Q."/>
        </authorList>
    </citation>
    <scope>NUCLEOTIDE SEQUENCE [LARGE SCALE GENOMIC DNA]</scope>
    <source>
        <strain evidence="8">JWS20170419001</strain>
        <tissue evidence="8">Muscle</tissue>
    </source>
</reference>
<dbReference type="AlphaFoldDB" id="A0A556V2K4"/>
<keyword evidence="3" id="KW-0202">Cytokine</keyword>
<protein>
    <submittedName>
        <fullName evidence="8">CD40 ligand</fullName>
    </submittedName>
</protein>
<comment type="subcellular location">
    <subcellularLocation>
        <location evidence="1">Membrane</location>
    </subcellularLocation>
</comment>
<evidence type="ECO:0000256" key="6">
    <source>
        <dbReference type="SAM" id="Phobius"/>
    </source>
</evidence>
<evidence type="ECO:0000256" key="4">
    <source>
        <dbReference type="ARBA" id="ARBA00023136"/>
    </source>
</evidence>
<feature type="domain" description="THD" evidence="7">
    <location>
        <begin position="128"/>
        <end position="260"/>
    </location>
</feature>
<dbReference type="InterPro" id="IPR006052">
    <property type="entry name" value="TNF_dom"/>
</dbReference>
<dbReference type="Proteomes" id="UP000319801">
    <property type="component" value="Unassembled WGS sequence"/>
</dbReference>
<evidence type="ECO:0000256" key="2">
    <source>
        <dbReference type="ARBA" id="ARBA00008670"/>
    </source>
</evidence>
<dbReference type="EMBL" id="VCAZ01000103">
    <property type="protein sequence ID" value="TSS60355.1"/>
    <property type="molecule type" value="Genomic_DNA"/>
</dbReference>
<evidence type="ECO:0000313" key="9">
    <source>
        <dbReference type="Proteomes" id="UP000319801"/>
    </source>
</evidence>
<dbReference type="SUPFAM" id="SSF49842">
    <property type="entry name" value="TNF-like"/>
    <property type="match status" value="1"/>
</dbReference>
<sequence length="262" mass="29304">MSTTINTYHSSFNPPPVPPRPGHRGGPVLASNTPLVKFISVVLLLLMIQTFGGFIYLFHKISTLQDRRYDNEISALKQLQQCAETNPASDDIQYCSKLMELYRIVLKKVSTAEGRVAFLMETGSYTIPQARLVSNKDMGQSNTLLWSTSHSVLDKVSLSMSGVLTIQYPGYYLIQSHVTFSKAHAKDPLKQVILSQKTGKRPSELLRSFCSLPSGNTIPSLCTTSETAVFRLEKGERLFVNVTDKQLVNMEFTTFGLFRLQD</sequence>
<dbReference type="Gene3D" id="2.60.120.40">
    <property type="match status" value="1"/>
</dbReference>
<comment type="caution">
    <text evidence="8">The sequence shown here is derived from an EMBL/GenBank/DDBJ whole genome shotgun (WGS) entry which is preliminary data.</text>
</comment>
<name>A0A556V2K4_BAGYA</name>
<dbReference type="PANTHER" id="PTHR11471:SF57">
    <property type="entry name" value="CD154"/>
    <property type="match status" value="1"/>
</dbReference>
<keyword evidence="4 6" id="KW-0472">Membrane</keyword>
<evidence type="ECO:0000256" key="5">
    <source>
        <dbReference type="SAM" id="MobiDB-lite"/>
    </source>
</evidence>
<evidence type="ECO:0000256" key="1">
    <source>
        <dbReference type="ARBA" id="ARBA00004370"/>
    </source>
</evidence>
<feature type="region of interest" description="Disordered" evidence="5">
    <location>
        <begin position="1"/>
        <end position="26"/>
    </location>
</feature>
<proteinExistence type="inferred from homology"/>
<dbReference type="Pfam" id="PF00229">
    <property type="entry name" value="TNF"/>
    <property type="match status" value="1"/>
</dbReference>
<dbReference type="OrthoDB" id="8667946at2759"/>
<accession>A0A556V2K4</accession>
<keyword evidence="6" id="KW-0812">Transmembrane</keyword>
<feature type="compositionally biased region" description="Polar residues" evidence="5">
    <location>
        <begin position="1"/>
        <end position="12"/>
    </location>
</feature>
<dbReference type="GO" id="GO:0005164">
    <property type="term" value="F:tumor necrosis factor receptor binding"/>
    <property type="evidence" value="ECO:0007669"/>
    <property type="project" value="InterPro"/>
</dbReference>
<dbReference type="InterPro" id="IPR008983">
    <property type="entry name" value="Tumour_necrosis_fac-like_dom"/>
</dbReference>
<dbReference type="GO" id="GO:0006955">
    <property type="term" value="P:immune response"/>
    <property type="evidence" value="ECO:0007669"/>
    <property type="project" value="InterPro"/>
</dbReference>